<dbReference type="Gene3D" id="3.90.226.30">
    <property type="match status" value="1"/>
</dbReference>
<dbReference type="EMBL" id="DP000238">
    <property type="protein sequence ID" value="ABK78303.1"/>
    <property type="molecule type" value="Genomic_DNA"/>
</dbReference>
<gene>
    <name evidence="1" type="ordered locus">CENSYa_1687</name>
</gene>
<evidence type="ECO:0000313" key="1">
    <source>
        <dbReference type="EMBL" id="ABK78303.1"/>
    </source>
</evidence>
<accession>A0RY86</accession>
<dbReference type="PATRIC" id="fig|414004.10.peg.1539"/>
<organism evidence="1 2">
    <name type="scientific">Cenarchaeum symbiosum (strain A)</name>
    <dbReference type="NCBI Taxonomy" id="414004"/>
    <lineage>
        <taxon>Archaea</taxon>
        <taxon>Nitrososphaerota</taxon>
        <taxon>Candidatus Cenarchaeales</taxon>
        <taxon>Candidatus Cenarchaeaceae</taxon>
        <taxon>Candidatus Cenarchaeum</taxon>
    </lineage>
</organism>
<dbReference type="AlphaFoldDB" id="A0RY86"/>
<name>A0RY86_CENSY</name>
<proteinExistence type="predicted"/>
<dbReference type="STRING" id="414004.CENSYa_1687"/>
<reference evidence="1 2" key="1">
    <citation type="journal article" date="2006" name="Proc. Natl. Acad. Sci. U.S.A.">
        <title>Genomic analysis of the uncultivated marine crenarchaeote Cenarchaeum symbiosum.</title>
        <authorList>
            <person name="Hallam S.J."/>
            <person name="Konstantinidis K.T."/>
            <person name="Putnam N."/>
            <person name="Schleper C."/>
            <person name="Watanabe Y."/>
            <person name="Sugahara J."/>
            <person name="Preston C."/>
            <person name="de la Torre J."/>
            <person name="Richardson P.M."/>
            <person name="DeLong E.F."/>
        </authorList>
    </citation>
    <scope>NUCLEOTIDE SEQUENCE [LARGE SCALE GENOMIC DNA]</scope>
    <source>
        <strain evidence="2">A</strain>
    </source>
</reference>
<dbReference type="EnsemblBacteria" id="ABK78303">
    <property type="protein sequence ID" value="ABK78303"/>
    <property type="gene ID" value="CENSYa_1687"/>
</dbReference>
<dbReference type="Proteomes" id="UP000000758">
    <property type="component" value="Chromosome"/>
</dbReference>
<protein>
    <submittedName>
        <fullName evidence="1">Uncharacterized protein</fullName>
    </submittedName>
</protein>
<sequence length="357" mass="36810">MPEIWLSYGSADVVLDIRAENLETNITAGGGSMEGADIDERLGQLGPIEELAVLNDSPAVREVISRIFTACTARSGPPPRVLAAGGAAGGIGSALPEGAKAEAFDGLPGGSGRVFLAEMGLDGLFGYETVSTRLLRMSGPAGMLAAYSRRQGNLPAPGQVVPPMDEAKKHVDGLETRCIEVAAGPGGIYGMETGHPSKTASLSGAFESAAIRESARTKSMIISTGWGAAGGTLSGALGSLWSCMPAVAPGGLAVLLAESRQGTGSEAVQRHIEGRLGVDSLRNPPEYVSGMEDLLFLTESRGSFQMCLVSALPEFYAKALGMVPINGAGPALEYILNTQGPRQKVTVVSDGARVLLR</sequence>
<dbReference type="PANTHER" id="PTHR33171:SF17">
    <property type="entry name" value="LARA-LIKE N-TERMINAL DOMAIN-CONTAINING PROTEIN"/>
    <property type="match status" value="1"/>
</dbReference>
<dbReference type="HOGENOM" id="CLU_703251_0_0_2"/>
<dbReference type="KEGG" id="csy:CENSYa_1687"/>
<keyword evidence="2" id="KW-1185">Reference proteome</keyword>
<dbReference type="InterPro" id="IPR048068">
    <property type="entry name" value="LarA-like"/>
</dbReference>
<dbReference type="InterPro" id="IPR043166">
    <property type="entry name" value="LarA-like_C"/>
</dbReference>
<evidence type="ECO:0000313" key="2">
    <source>
        <dbReference type="Proteomes" id="UP000000758"/>
    </source>
</evidence>
<dbReference type="PANTHER" id="PTHR33171">
    <property type="entry name" value="LAR_N DOMAIN-CONTAINING PROTEIN"/>
    <property type="match status" value="1"/>
</dbReference>